<dbReference type="GO" id="GO:0042578">
    <property type="term" value="F:phosphoric ester hydrolase activity"/>
    <property type="evidence" value="ECO:0007669"/>
    <property type="project" value="UniProtKB-ARBA"/>
</dbReference>
<dbReference type="AlphaFoldDB" id="M5A0Z9"/>
<dbReference type="PANTHER" id="PTHR31956">
    <property type="entry name" value="NON-SPECIFIC PHOSPHOLIPASE C4-RELATED"/>
    <property type="match status" value="1"/>
</dbReference>
<evidence type="ECO:0000313" key="5">
    <source>
        <dbReference type="Proteomes" id="UP000011841"/>
    </source>
</evidence>
<dbReference type="PATRIC" id="fig|1245469.3.peg.6662"/>
<accession>M5A0Z9</accession>
<protein>
    <submittedName>
        <fullName evidence="4">Putative phosphoesterase familiy protein</fullName>
    </submittedName>
</protein>
<evidence type="ECO:0000256" key="2">
    <source>
        <dbReference type="SAM" id="MobiDB-lite"/>
    </source>
</evidence>
<dbReference type="GeneID" id="301820205"/>
<dbReference type="RefSeq" id="WP_015669571.1">
    <property type="nucleotide sequence ID" value="NC_020453.1"/>
</dbReference>
<gene>
    <name evidence="4" type="ORF">S58_65170</name>
</gene>
<evidence type="ECO:0000256" key="3">
    <source>
        <dbReference type="SAM" id="SignalP"/>
    </source>
</evidence>
<organism evidence="4 5">
    <name type="scientific">Bradyrhizobium oligotrophicum S58</name>
    <dbReference type="NCBI Taxonomy" id="1245469"/>
    <lineage>
        <taxon>Bacteria</taxon>
        <taxon>Pseudomonadati</taxon>
        <taxon>Pseudomonadota</taxon>
        <taxon>Alphaproteobacteria</taxon>
        <taxon>Hyphomicrobiales</taxon>
        <taxon>Nitrobacteraceae</taxon>
        <taxon>Bradyrhizobium</taxon>
    </lineage>
</organism>
<dbReference type="KEGG" id="aol:S58_65170"/>
<feature type="region of interest" description="Disordered" evidence="2">
    <location>
        <begin position="607"/>
        <end position="627"/>
    </location>
</feature>
<dbReference type="OrthoDB" id="9770871at2"/>
<sequence>MTRTVTRSKALALATTALITATSVAPAFAGAATSTPIEHVIIIVGENHTFDNLFGTYKPKAGQHVDNLLSKGIVNEDGTPGPHFKKAEQRIGRDEVRYGAETASTGAYTALPQPYTTYGIGLPQNVLDTRFPANLPNGPYQISKYVSYAAYTGDPVHRFFQMWQDIDGGKHDKFVWVEQTIGTGSNGQPYPAGGFNPMEGAISMGFYNMNPFTDAAGKAQPGDAAFFKQLADEYAISDNYHQAIMGGTGANFQALVTGHAAFFTNPETLNGAPAVPYANQIENPDPVPGTNNYYEQDGYSGGSYVNCSDPSAPGVAAVNEQLFKNGVTSNNCAPNHYYLVNNYSMFWNQTSAKPNALGSDKFVLPPQSAPTIADVMTARGVSWKYYSADRGDDAATFASSVDGVPLLFHSYCGICDPLTGFNKIMKNPAEEAKLQNYGAFVKDVQNNTLPAVSFVRPFEALAGHPADSTTDLYEKFLEALINRVKANPQIWAKTAIFITTDEGGGYYDSGYIQPVDFLGDGTRIPFILVSPLAKKGHVDHTYYDHVSLLKFIERNWRLPTISAVSRDHLPNPIHDRDDNRYVPKNRPAIGDLMNLFAFGDDDHDHDHDHDGGWHHHDGEGYGYGNDR</sequence>
<dbReference type="CDD" id="cd16013">
    <property type="entry name" value="AcpA"/>
    <property type="match status" value="1"/>
</dbReference>
<keyword evidence="1" id="KW-0378">Hydrolase</keyword>
<dbReference type="Gene3D" id="3.40.720.10">
    <property type="entry name" value="Alkaline Phosphatase, subunit A"/>
    <property type="match status" value="2"/>
</dbReference>
<keyword evidence="3" id="KW-0732">Signal</keyword>
<dbReference type="Proteomes" id="UP000011841">
    <property type="component" value="Chromosome"/>
</dbReference>
<evidence type="ECO:0000313" key="4">
    <source>
        <dbReference type="EMBL" id="BAM92490.1"/>
    </source>
</evidence>
<keyword evidence="5" id="KW-1185">Reference proteome</keyword>
<dbReference type="Pfam" id="PF04185">
    <property type="entry name" value="Phosphoesterase"/>
    <property type="match status" value="1"/>
</dbReference>
<dbReference type="STRING" id="1245469.S58_65170"/>
<feature type="chain" id="PRO_5004062530" evidence="3">
    <location>
        <begin position="28"/>
        <end position="627"/>
    </location>
</feature>
<evidence type="ECO:0000256" key="1">
    <source>
        <dbReference type="ARBA" id="ARBA00022801"/>
    </source>
</evidence>
<name>M5A0Z9_9BRAD</name>
<dbReference type="eggNOG" id="COG3511">
    <property type="taxonomic scope" value="Bacteria"/>
</dbReference>
<dbReference type="HOGENOM" id="CLU_400467_0_0_5"/>
<feature type="signal peptide" evidence="3">
    <location>
        <begin position="1"/>
        <end position="27"/>
    </location>
</feature>
<proteinExistence type="predicted"/>
<dbReference type="SUPFAM" id="SSF53649">
    <property type="entry name" value="Alkaline phosphatase-like"/>
    <property type="match status" value="1"/>
</dbReference>
<dbReference type="PANTHER" id="PTHR31956:SF1">
    <property type="entry name" value="NON-SPECIFIC PHOSPHOLIPASE C1"/>
    <property type="match status" value="1"/>
</dbReference>
<dbReference type="InterPro" id="IPR017850">
    <property type="entry name" value="Alkaline_phosphatase_core_sf"/>
</dbReference>
<dbReference type="EMBL" id="AP012603">
    <property type="protein sequence ID" value="BAM92490.1"/>
    <property type="molecule type" value="Genomic_DNA"/>
</dbReference>
<reference evidence="4 5" key="1">
    <citation type="journal article" date="2013" name="Appl. Environ. Microbiol.">
        <title>Genome analysis suggests that the soil oligotrophic bacterium Agromonas oligotrophica (Bradyrhizobium oligotrophicum) is a nitrogen-fixing symbiont of Aeschynomene indica.</title>
        <authorList>
            <person name="Okubo T."/>
            <person name="Fukushima S."/>
            <person name="Itakura M."/>
            <person name="Oshima K."/>
            <person name="Longtonglang A."/>
            <person name="Teaumroong N."/>
            <person name="Mitsui H."/>
            <person name="Hattori M."/>
            <person name="Hattori R."/>
            <person name="Hattori T."/>
            <person name="Minamisawa K."/>
        </authorList>
    </citation>
    <scope>NUCLEOTIDE SEQUENCE [LARGE SCALE GENOMIC DNA]</scope>
    <source>
        <strain evidence="4 5">S58</strain>
    </source>
</reference>
<dbReference type="InterPro" id="IPR007312">
    <property type="entry name" value="Phosphoesterase"/>
</dbReference>